<gene>
    <name evidence="3" type="ORF">ATF69_1469</name>
</gene>
<dbReference type="GeneID" id="51110536"/>
<organism evidence="3 4">
    <name type="scientific">Acidovorax delafieldii</name>
    <name type="common">Pseudomonas delafieldii</name>
    <dbReference type="NCBI Taxonomy" id="47920"/>
    <lineage>
        <taxon>Bacteria</taxon>
        <taxon>Pseudomonadati</taxon>
        <taxon>Pseudomonadota</taxon>
        <taxon>Betaproteobacteria</taxon>
        <taxon>Burkholderiales</taxon>
        <taxon>Comamonadaceae</taxon>
        <taxon>Acidovorax</taxon>
    </lineage>
</organism>
<feature type="signal peptide" evidence="2">
    <location>
        <begin position="1"/>
        <end position="26"/>
    </location>
</feature>
<name>A0A561XU10_ACIDE</name>
<evidence type="ECO:0000256" key="1">
    <source>
        <dbReference type="SAM" id="MobiDB-lite"/>
    </source>
</evidence>
<comment type="caution">
    <text evidence="3">The sequence shown here is derived from an EMBL/GenBank/DDBJ whole genome shotgun (WGS) entry which is preliminary data.</text>
</comment>
<evidence type="ECO:0000313" key="3">
    <source>
        <dbReference type="EMBL" id="TWG39597.1"/>
    </source>
</evidence>
<dbReference type="AlphaFoldDB" id="A0A561XU10"/>
<evidence type="ECO:0000313" key="4">
    <source>
        <dbReference type="Proteomes" id="UP000321485"/>
    </source>
</evidence>
<feature type="region of interest" description="Disordered" evidence="1">
    <location>
        <begin position="395"/>
        <end position="436"/>
    </location>
</feature>
<evidence type="ECO:0000256" key="2">
    <source>
        <dbReference type="SAM" id="SignalP"/>
    </source>
</evidence>
<proteinExistence type="predicted"/>
<reference evidence="3 4" key="1">
    <citation type="journal article" date="2015" name="Stand. Genomic Sci.">
        <title>Genomic Encyclopedia of Bacterial and Archaeal Type Strains, Phase III: the genomes of soil and plant-associated and newly described type strains.</title>
        <authorList>
            <person name="Whitman W.B."/>
            <person name="Woyke T."/>
            <person name="Klenk H.P."/>
            <person name="Zhou Y."/>
            <person name="Lilburn T.G."/>
            <person name="Beck B.J."/>
            <person name="De Vos P."/>
            <person name="Vandamme P."/>
            <person name="Eisen J.A."/>
            <person name="Garrity G."/>
            <person name="Hugenholtz P."/>
            <person name="Kyrpides N.C."/>
        </authorList>
    </citation>
    <scope>NUCLEOTIDE SEQUENCE [LARGE SCALE GENOMIC DNA]</scope>
    <source>
        <strain evidence="3 4">DSM 64</strain>
    </source>
</reference>
<dbReference type="Proteomes" id="UP000321485">
    <property type="component" value="Unassembled WGS sequence"/>
</dbReference>
<accession>A0A561XU10</accession>
<sequence length="451" mass="47359">MTTPLRYLTPACLAAGLCIASLGAQAQNTKAPKVQLWMDLSTGTMAGMPEMDSLPGGGGMLSGLMGGMGGGAAPGMGGGSNTSYGNARAMSIMPPRVIDIALHNSLRPGVEASQSIPPGMRMGESLPLIPPRAQPTQTEPGEVPREYQQQQLKGRILLYWGCGSAVRAGQPRVIDLARAKPSDYAQAFAGRAVPDRGPRVGPVYALYPNERNQVSLSRDSSVVGEHQVRGDGVPASMKFTLGAAQDLMPAIDLRTTGKPQDSMGTSWQPVRNARAYYLHAMSQSGDDLIMWSSAETPDTGMGLFDYLSPATIDRWLKERVLLQPETTQCAIPQGIFAGGGRDATPMLRMMAYGGESHIVYPPRPADPKAAWEPEWSVRVRVKSHTMAMLGEEMQGRRGGMGTAPGAPSGGTGAYSSGMGGAPAGQPPAGDGGTDAGNVVNPVNLLRGIFGR</sequence>
<feature type="compositionally biased region" description="Gly residues" evidence="1">
    <location>
        <begin position="396"/>
        <end position="422"/>
    </location>
</feature>
<keyword evidence="2" id="KW-0732">Signal</keyword>
<dbReference type="RefSeq" id="WP_146870382.1">
    <property type="nucleotide sequence ID" value="NZ_VJWE01000011.1"/>
</dbReference>
<feature type="chain" id="PRO_5021719724" evidence="2">
    <location>
        <begin position="27"/>
        <end position="451"/>
    </location>
</feature>
<protein>
    <submittedName>
        <fullName evidence="3">Uncharacterized protein</fullName>
    </submittedName>
</protein>
<dbReference type="EMBL" id="VJWE01000011">
    <property type="protein sequence ID" value="TWG39597.1"/>
    <property type="molecule type" value="Genomic_DNA"/>
</dbReference>